<sequence>MSVFCKSLRTLFPICIFIFPAYLAAAPVEDVFEVSEITTSIHLYPDFLEKSGLAIIAQEPSANPRRFYPGFTGYRGTAAQPFQFVAQGGDFEHFDGIGPAFTHEGGFVLSFQNETIDLTGFRLVPEPGTVVFSLRDAQDEIWFTMQFPHAELMLGRAKLEMRHMDLGLGPALAKRIGHPTLAGYHVGIAEVELAVRVPDSLYKHLKMCTPDYEGAIDIELTNINFVGQLVANTERVALAPSAELRNVGEADVPWFRAIEPDGTVGEHPYLVMNMYRMHEGRIEQIGSSDVKHAFFAINSGCDCPGDQILFAGCTDLYAASTNGDFFHLAPRDEVHAFTGDWDSLGSHFDGEPVDNRRDHFAGDHDAFDHRLVVDVAELSTENARYFVDAWYVVGEDINLFNNMGYREVRPNLNGAIWSFTLISSQMTGSVLDMWVDPLEPSADETHQVIDTGEGRYSIASRTESLDTATRYHYSLFNHDFDRQLNTLHIPIPPGFEMSNLLFLDGDTEAANDWQVSQNEMGITWTAPTETGLDWGRLISFSFDIALAPELGNGQVTYLETGETSWNTIPVLLPSCKPQNQWSALLPQWPSVKVTTLVAERAGLCATP</sequence>
<keyword evidence="3" id="KW-1185">Reference proteome</keyword>
<accession>A0A8J7QF89</accession>
<gene>
    <name evidence="2" type="ORF">J3U88_09730</name>
</gene>
<protein>
    <submittedName>
        <fullName evidence="2">Uncharacterized protein</fullName>
    </submittedName>
</protein>
<evidence type="ECO:0000256" key="1">
    <source>
        <dbReference type="SAM" id="SignalP"/>
    </source>
</evidence>
<name>A0A8J7QF89_9BACT</name>
<evidence type="ECO:0000313" key="2">
    <source>
        <dbReference type="EMBL" id="MBO1318740.1"/>
    </source>
</evidence>
<keyword evidence="1" id="KW-0732">Signal</keyword>
<evidence type="ECO:0000313" key="3">
    <source>
        <dbReference type="Proteomes" id="UP000664417"/>
    </source>
</evidence>
<proteinExistence type="predicted"/>
<feature type="signal peptide" evidence="1">
    <location>
        <begin position="1"/>
        <end position="25"/>
    </location>
</feature>
<reference evidence="2" key="1">
    <citation type="submission" date="2021-03" db="EMBL/GenBank/DDBJ databases">
        <authorList>
            <person name="Wang G."/>
        </authorList>
    </citation>
    <scope>NUCLEOTIDE SEQUENCE</scope>
    <source>
        <strain evidence="2">KCTC 12899</strain>
    </source>
</reference>
<feature type="chain" id="PRO_5035146653" evidence="1">
    <location>
        <begin position="26"/>
        <end position="607"/>
    </location>
</feature>
<dbReference type="RefSeq" id="WP_207858421.1">
    <property type="nucleotide sequence ID" value="NZ_JAFREP010000007.1"/>
</dbReference>
<dbReference type="AlphaFoldDB" id="A0A8J7QF89"/>
<dbReference type="EMBL" id="JAFREP010000007">
    <property type="protein sequence ID" value="MBO1318740.1"/>
    <property type="molecule type" value="Genomic_DNA"/>
</dbReference>
<organism evidence="2 3">
    <name type="scientific">Acanthopleuribacter pedis</name>
    <dbReference type="NCBI Taxonomy" id="442870"/>
    <lineage>
        <taxon>Bacteria</taxon>
        <taxon>Pseudomonadati</taxon>
        <taxon>Acidobacteriota</taxon>
        <taxon>Holophagae</taxon>
        <taxon>Acanthopleuribacterales</taxon>
        <taxon>Acanthopleuribacteraceae</taxon>
        <taxon>Acanthopleuribacter</taxon>
    </lineage>
</organism>
<dbReference type="Proteomes" id="UP000664417">
    <property type="component" value="Unassembled WGS sequence"/>
</dbReference>
<comment type="caution">
    <text evidence="2">The sequence shown here is derived from an EMBL/GenBank/DDBJ whole genome shotgun (WGS) entry which is preliminary data.</text>
</comment>